<accession>A0A0M3IH21</accession>
<dbReference type="AlphaFoldDB" id="A0A0M3IH21"/>
<protein>
    <submittedName>
        <fullName evidence="2">Secreted protein</fullName>
    </submittedName>
</protein>
<sequence length="69" mass="7963">MKICRSLLICNYVLLNLLAATNKAVLAFSITVETIFIGGVYETGKIEEKTLAVVHYFQFDYKKCRKSWR</sequence>
<evidence type="ECO:0000313" key="2">
    <source>
        <dbReference type="WBParaSite" id="ALUE_0001765801-mRNA-1"/>
    </source>
</evidence>
<organism evidence="1 2">
    <name type="scientific">Ascaris lumbricoides</name>
    <name type="common">Giant roundworm</name>
    <dbReference type="NCBI Taxonomy" id="6252"/>
    <lineage>
        <taxon>Eukaryota</taxon>
        <taxon>Metazoa</taxon>
        <taxon>Ecdysozoa</taxon>
        <taxon>Nematoda</taxon>
        <taxon>Chromadorea</taxon>
        <taxon>Rhabditida</taxon>
        <taxon>Spirurina</taxon>
        <taxon>Ascaridomorpha</taxon>
        <taxon>Ascaridoidea</taxon>
        <taxon>Ascarididae</taxon>
        <taxon>Ascaris</taxon>
    </lineage>
</organism>
<evidence type="ECO:0000313" key="1">
    <source>
        <dbReference type="Proteomes" id="UP000036681"/>
    </source>
</evidence>
<dbReference type="Proteomes" id="UP000036681">
    <property type="component" value="Unplaced"/>
</dbReference>
<name>A0A0M3IH21_ASCLU</name>
<keyword evidence="1" id="KW-1185">Reference proteome</keyword>
<reference evidence="2" key="1">
    <citation type="submission" date="2017-02" db="UniProtKB">
        <authorList>
            <consortium name="WormBaseParasite"/>
        </authorList>
    </citation>
    <scope>IDENTIFICATION</scope>
</reference>
<dbReference type="WBParaSite" id="ALUE_0001765801-mRNA-1">
    <property type="protein sequence ID" value="ALUE_0001765801-mRNA-1"/>
    <property type="gene ID" value="ALUE_0001765801"/>
</dbReference>
<proteinExistence type="predicted"/>